<evidence type="ECO:0000256" key="3">
    <source>
        <dbReference type="ARBA" id="ARBA00022475"/>
    </source>
</evidence>
<evidence type="ECO:0000256" key="4">
    <source>
        <dbReference type="ARBA" id="ARBA00022692"/>
    </source>
</evidence>
<dbReference type="Pfam" id="PF02308">
    <property type="entry name" value="MgtC"/>
    <property type="match status" value="1"/>
</dbReference>
<sequence length="167" mass="17894">MSFLHFLFEEYIQGHLEMFVRVVISAVLGFLIGLDRSFKSKPAGIKTYTYVCVACTLITIISIQSAEMLSQHNSGKMMDPMRLAAQIVSGLGFLGAGMILKDGLKVKGLTSAAMILFAGGVGIGIGAGFYAIVICAVVVSFLTTNVGLLLEKNKLDSHKEAEIDIES</sequence>
<keyword evidence="5 7" id="KW-1133">Transmembrane helix</keyword>
<feature type="transmembrane region" description="Helical" evidence="7">
    <location>
        <begin position="112"/>
        <end position="142"/>
    </location>
</feature>
<dbReference type="InterPro" id="IPR003416">
    <property type="entry name" value="MgtC/SapB/SrpB/YhiD_fam"/>
</dbReference>
<evidence type="ECO:0000259" key="8">
    <source>
        <dbReference type="Pfam" id="PF02308"/>
    </source>
</evidence>
<reference evidence="9 10" key="1">
    <citation type="submission" date="2021-03" db="EMBL/GenBank/DDBJ databases">
        <title>Antimicrobial resistance genes in bacteria isolated from Japanese honey, and their potential for conferring macrolide and lincosamide resistance in the American foulbrood pathogen Paenibacillus larvae.</title>
        <authorList>
            <person name="Okamoto M."/>
            <person name="Kumagai M."/>
            <person name="Kanamori H."/>
            <person name="Takamatsu D."/>
        </authorList>
    </citation>
    <scope>NUCLEOTIDE SEQUENCE [LARGE SCALE GENOMIC DNA]</scope>
    <source>
        <strain evidence="9 10">J8TS2</strain>
    </source>
</reference>
<evidence type="ECO:0000256" key="5">
    <source>
        <dbReference type="ARBA" id="ARBA00022989"/>
    </source>
</evidence>
<keyword evidence="6 7" id="KW-0472">Membrane</keyword>
<dbReference type="Proteomes" id="UP000679950">
    <property type="component" value="Unassembled WGS sequence"/>
</dbReference>
<gene>
    <name evidence="9" type="ORF">J8TS2_05660</name>
</gene>
<keyword evidence="4 7" id="KW-0812">Transmembrane</keyword>
<feature type="domain" description="MgtC/SapB/SrpB/YhiD N-terminal" evidence="8">
    <location>
        <begin position="23"/>
        <end position="146"/>
    </location>
</feature>
<feature type="transmembrane region" description="Helical" evidence="7">
    <location>
        <begin position="45"/>
        <end position="63"/>
    </location>
</feature>
<keyword evidence="3" id="KW-1003">Cell membrane</keyword>
<evidence type="ECO:0000256" key="2">
    <source>
        <dbReference type="ARBA" id="ARBA00009298"/>
    </source>
</evidence>
<keyword evidence="10" id="KW-1185">Reference proteome</keyword>
<evidence type="ECO:0000256" key="6">
    <source>
        <dbReference type="ARBA" id="ARBA00023136"/>
    </source>
</evidence>
<dbReference type="EMBL" id="BORB01000003">
    <property type="protein sequence ID" value="GIN56247.1"/>
    <property type="molecule type" value="Genomic_DNA"/>
</dbReference>
<dbReference type="InterPro" id="IPR049177">
    <property type="entry name" value="MgtC_SapB_SrpB_YhiD_N"/>
</dbReference>
<comment type="subcellular location">
    <subcellularLocation>
        <location evidence="1">Cell membrane</location>
        <topology evidence="1">Multi-pass membrane protein</topology>
    </subcellularLocation>
</comment>
<comment type="similarity">
    <text evidence="2">Belongs to the MgtC/SapB family.</text>
</comment>
<dbReference type="PANTHER" id="PTHR33778">
    <property type="entry name" value="PROTEIN MGTC"/>
    <property type="match status" value="1"/>
</dbReference>
<accession>A0ABQ4KE49</accession>
<evidence type="ECO:0000256" key="7">
    <source>
        <dbReference type="SAM" id="Phobius"/>
    </source>
</evidence>
<dbReference type="PANTHER" id="PTHR33778:SF1">
    <property type="entry name" value="MAGNESIUM TRANSPORTER YHID-RELATED"/>
    <property type="match status" value="1"/>
</dbReference>
<protein>
    <recommendedName>
        <fullName evidence="8">MgtC/SapB/SrpB/YhiD N-terminal domain-containing protein</fullName>
    </recommendedName>
</protein>
<evidence type="ECO:0000313" key="10">
    <source>
        <dbReference type="Proteomes" id="UP000679950"/>
    </source>
</evidence>
<feature type="transmembrane region" description="Helical" evidence="7">
    <location>
        <begin position="12"/>
        <end position="33"/>
    </location>
</feature>
<evidence type="ECO:0000256" key="1">
    <source>
        <dbReference type="ARBA" id="ARBA00004651"/>
    </source>
</evidence>
<feature type="transmembrane region" description="Helical" evidence="7">
    <location>
        <begin position="83"/>
        <end position="100"/>
    </location>
</feature>
<name>A0ABQ4KE49_9BACI</name>
<dbReference type="PRINTS" id="PR01837">
    <property type="entry name" value="MGTCSAPBPROT"/>
</dbReference>
<organism evidence="9 10">
    <name type="scientific">Lederbergia ruris</name>
    <dbReference type="NCBI Taxonomy" id="217495"/>
    <lineage>
        <taxon>Bacteria</taxon>
        <taxon>Bacillati</taxon>
        <taxon>Bacillota</taxon>
        <taxon>Bacilli</taxon>
        <taxon>Bacillales</taxon>
        <taxon>Bacillaceae</taxon>
        <taxon>Lederbergia</taxon>
    </lineage>
</organism>
<evidence type="ECO:0000313" key="9">
    <source>
        <dbReference type="EMBL" id="GIN56247.1"/>
    </source>
</evidence>
<proteinExistence type="inferred from homology"/>
<comment type="caution">
    <text evidence="9">The sequence shown here is derived from an EMBL/GenBank/DDBJ whole genome shotgun (WGS) entry which is preliminary data.</text>
</comment>